<sequence>MWRTDSLAFIHESLARMHADLKYVESLEDELDELESDKAEFSNMYDMLLQECVSKDVMCSYLLTSSDLDEITELQCLYLHKVMECDCLAQKLSEQTVFVICATCGKCMFNSNHDACVSKFLNDVNARTKKPNVVPISTRKPKSQANKSVATPIDNRDLVQENNGIKSVNTSTVQSTIFSQLVNSVMRIWRLHSRTTCFVRDLQGNYLLLASPTQEWLWHRSLSHLNFDYIKLAFKKDIVDGLPKLNLMKSKRCQRRLLLMSLQASFPNNKRRQIMTTPGPRTRNLQYVSPSARYNSSFKQDLGSSFWSCVDELFNDGDFVSTSIRLHCTLCIHKTIHPSTNIQPTSEPSTPTNANAEENNDHQAEFTNPFCTPVQEIAESSSLILPVPNKTTTATDHEMCIVRNSLHEDQTVIRNKARLVAKGYAQEEGIDFDESFALVARLVGLSGSCSQLLPQAFPIYQMDVKTTFLNGPLKEEVYVAQPDGFVDPDHPDKVYRLRKALYGIKTNAREPRLLKLSKFLISKGFV</sequence>
<organism evidence="4 5">
    <name type="scientific">Tanacetum coccineum</name>
    <dbReference type="NCBI Taxonomy" id="301880"/>
    <lineage>
        <taxon>Eukaryota</taxon>
        <taxon>Viridiplantae</taxon>
        <taxon>Streptophyta</taxon>
        <taxon>Embryophyta</taxon>
        <taxon>Tracheophyta</taxon>
        <taxon>Spermatophyta</taxon>
        <taxon>Magnoliopsida</taxon>
        <taxon>eudicotyledons</taxon>
        <taxon>Gunneridae</taxon>
        <taxon>Pentapetalae</taxon>
        <taxon>asterids</taxon>
        <taxon>campanulids</taxon>
        <taxon>Asterales</taxon>
        <taxon>Asteraceae</taxon>
        <taxon>Asteroideae</taxon>
        <taxon>Anthemideae</taxon>
        <taxon>Anthemidinae</taxon>
        <taxon>Tanacetum</taxon>
    </lineage>
</organism>
<feature type="domain" description="GAG-pre-integrase" evidence="3">
    <location>
        <begin position="209"/>
        <end position="254"/>
    </location>
</feature>
<dbReference type="Pfam" id="PF13976">
    <property type="entry name" value="gag_pre-integrs"/>
    <property type="match status" value="1"/>
</dbReference>
<name>A0ABQ4ZWM3_9ASTR</name>
<evidence type="ECO:0000313" key="4">
    <source>
        <dbReference type="EMBL" id="GJS93751.1"/>
    </source>
</evidence>
<proteinExistence type="predicted"/>
<keyword evidence="1" id="KW-0175">Coiled coil</keyword>
<keyword evidence="5" id="KW-1185">Reference proteome</keyword>
<evidence type="ECO:0000313" key="5">
    <source>
        <dbReference type="Proteomes" id="UP001151760"/>
    </source>
</evidence>
<reference evidence="4" key="2">
    <citation type="submission" date="2022-01" db="EMBL/GenBank/DDBJ databases">
        <authorList>
            <person name="Yamashiro T."/>
            <person name="Shiraishi A."/>
            <person name="Satake H."/>
            <person name="Nakayama K."/>
        </authorList>
    </citation>
    <scope>NUCLEOTIDE SEQUENCE</scope>
</reference>
<protein>
    <submittedName>
        <fullName evidence="4">Retrovirus-related pol polyprotein from transposon TNT 1-94</fullName>
    </submittedName>
</protein>
<evidence type="ECO:0000259" key="3">
    <source>
        <dbReference type="Pfam" id="PF13976"/>
    </source>
</evidence>
<dbReference type="Proteomes" id="UP001151760">
    <property type="component" value="Unassembled WGS sequence"/>
</dbReference>
<evidence type="ECO:0000259" key="2">
    <source>
        <dbReference type="Pfam" id="PF07727"/>
    </source>
</evidence>
<comment type="caution">
    <text evidence="4">The sequence shown here is derived from an EMBL/GenBank/DDBJ whole genome shotgun (WGS) entry which is preliminary data.</text>
</comment>
<gene>
    <name evidence="4" type="ORF">Tco_0800719</name>
</gene>
<evidence type="ECO:0000256" key="1">
    <source>
        <dbReference type="SAM" id="Coils"/>
    </source>
</evidence>
<feature type="domain" description="Reverse transcriptase Ty1/copia-type" evidence="2">
    <location>
        <begin position="407"/>
        <end position="525"/>
    </location>
</feature>
<reference evidence="4" key="1">
    <citation type="journal article" date="2022" name="Int. J. Mol. Sci.">
        <title>Draft Genome of Tanacetum Coccineum: Genomic Comparison of Closely Related Tanacetum-Family Plants.</title>
        <authorList>
            <person name="Yamashiro T."/>
            <person name="Shiraishi A."/>
            <person name="Nakayama K."/>
            <person name="Satake H."/>
        </authorList>
    </citation>
    <scope>NUCLEOTIDE SEQUENCE</scope>
</reference>
<dbReference type="EMBL" id="BQNB010011680">
    <property type="protein sequence ID" value="GJS93751.1"/>
    <property type="molecule type" value="Genomic_DNA"/>
</dbReference>
<dbReference type="Pfam" id="PF07727">
    <property type="entry name" value="RVT_2"/>
    <property type="match status" value="1"/>
</dbReference>
<feature type="coiled-coil region" evidence="1">
    <location>
        <begin position="17"/>
        <end position="51"/>
    </location>
</feature>
<accession>A0ABQ4ZWM3</accession>
<dbReference type="InterPro" id="IPR025724">
    <property type="entry name" value="GAG-pre-integrase_dom"/>
</dbReference>
<dbReference type="InterPro" id="IPR013103">
    <property type="entry name" value="RVT_2"/>
</dbReference>